<name>A0A022Q2L0_ERYGU</name>
<feature type="compositionally biased region" description="Polar residues" evidence="1">
    <location>
        <begin position="57"/>
        <end position="85"/>
    </location>
</feature>
<dbReference type="EMBL" id="KI632259">
    <property type="protein sequence ID" value="EYU20760.1"/>
    <property type="molecule type" value="Genomic_DNA"/>
</dbReference>
<keyword evidence="3" id="KW-1185">Reference proteome</keyword>
<dbReference type="Proteomes" id="UP000030748">
    <property type="component" value="Unassembled WGS sequence"/>
</dbReference>
<feature type="compositionally biased region" description="Low complexity" evidence="1">
    <location>
        <begin position="86"/>
        <end position="102"/>
    </location>
</feature>
<evidence type="ECO:0000256" key="1">
    <source>
        <dbReference type="SAM" id="MobiDB-lite"/>
    </source>
</evidence>
<reference evidence="2 3" key="1">
    <citation type="journal article" date="2013" name="Proc. Natl. Acad. Sci. U.S.A.">
        <title>Fine-scale variation in meiotic recombination in Mimulus inferred from population shotgun sequencing.</title>
        <authorList>
            <person name="Hellsten U."/>
            <person name="Wright K.M."/>
            <person name="Jenkins J."/>
            <person name="Shu S."/>
            <person name="Yuan Y."/>
            <person name="Wessler S.R."/>
            <person name="Schmutz J."/>
            <person name="Willis J.H."/>
            <person name="Rokhsar D.S."/>
        </authorList>
    </citation>
    <scope>NUCLEOTIDE SEQUENCE [LARGE SCALE GENOMIC DNA]</scope>
    <source>
        <strain evidence="3">cv. DUN x IM62</strain>
    </source>
</reference>
<sequence length="102" mass="10823">MGTPIEMLSTHEFQPQWLMKPPTDRCASICSCGAQSLTTIPTPSTLSSNPSGRSARRTSPSNTSPLSASLSTQRNFTLLRSNPKASSVTSSSDRVVVLPNAT</sequence>
<evidence type="ECO:0000313" key="2">
    <source>
        <dbReference type="EMBL" id="EYU20760.1"/>
    </source>
</evidence>
<feature type="region of interest" description="Disordered" evidence="1">
    <location>
        <begin position="40"/>
        <end position="102"/>
    </location>
</feature>
<protein>
    <submittedName>
        <fullName evidence="2">Uncharacterized protein</fullName>
    </submittedName>
</protein>
<dbReference type="AlphaFoldDB" id="A0A022Q2L0"/>
<gene>
    <name evidence="2" type="ORF">MIMGU_mgv1a016890mg</name>
</gene>
<feature type="compositionally biased region" description="Low complexity" evidence="1">
    <location>
        <begin position="40"/>
        <end position="51"/>
    </location>
</feature>
<organism evidence="2 3">
    <name type="scientific">Erythranthe guttata</name>
    <name type="common">Yellow monkey flower</name>
    <name type="synonym">Mimulus guttatus</name>
    <dbReference type="NCBI Taxonomy" id="4155"/>
    <lineage>
        <taxon>Eukaryota</taxon>
        <taxon>Viridiplantae</taxon>
        <taxon>Streptophyta</taxon>
        <taxon>Embryophyta</taxon>
        <taxon>Tracheophyta</taxon>
        <taxon>Spermatophyta</taxon>
        <taxon>Magnoliopsida</taxon>
        <taxon>eudicotyledons</taxon>
        <taxon>Gunneridae</taxon>
        <taxon>Pentapetalae</taxon>
        <taxon>asterids</taxon>
        <taxon>lamiids</taxon>
        <taxon>Lamiales</taxon>
        <taxon>Phrymaceae</taxon>
        <taxon>Erythranthe</taxon>
    </lineage>
</organism>
<accession>A0A022Q2L0</accession>
<evidence type="ECO:0000313" key="3">
    <source>
        <dbReference type="Proteomes" id="UP000030748"/>
    </source>
</evidence>
<proteinExistence type="predicted"/>